<dbReference type="AlphaFoldDB" id="A0A1Y3E630"/>
<gene>
    <name evidence="1" type="ORF">D917_04067</name>
</gene>
<organism evidence="1 2">
    <name type="scientific">Trichinella nativa</name>
    <dbReference type="NCBI Taxonomy" id="6335"/>
    <lineage>
        <taxon>Eukaryota</taxon>
        <taxon>Metazoa</taxon>
        <taxon>Ecdysozoa</taxon>
        <taxon>Nematoda</taxon>
        <taxon>Enoplea</taxon>
        <taxon>Dorylaimia</taxon>
        <taxon>Trichinellida</taxon>
        <taxon>Trichinellidae</taxon>
        <taxon>Trichinella</taxon>
    </lineage>
</organism>
<name>A0A1Y3E630_9BILA</name>
<dbReference type="EMBL" id="LVZM01022844">
    <property type="protein sequence ID" value="OUC40441.1"/>
    <property type="molecule type" value="Genomic_DNA"/>
</dbReference>
<reference evidence="1 2" key="1">
    <citation type="submission" date="2015-04" db="EMBL/GenBank/DDBJ databases">
        <title>Draft genome of the roundworm Trichinella nativa.</title>
        <authorList>
            <person name="Mitreva M."/>
        </authorList>
    </citation>
    <scope>NUCLEOTIDE SEQUENCE [LARGE SCALE GENOMIC DNA]</scope>
    <source>
        <strain evidence="1 2">ISS45</strain>
    </source>
</reference>
<protein>
    <submittedName>
        <fullName evidence="1">Uncharacterized protein</fullName>
    </submittedName>
</protein>
<sequence>KGTLELVLLYLSPDRDSDDEESKLTICSEDGTTFKMYEKCYPSNVNVLNSCSKLENRNENA</sequence>
<evidence type="ECO:0000313" key="1">
    <source>
        <dbReference type="EMBL" id="OUC40441.1"/>
    </source>
</evidence>
<feature type="non-terminal residue" evidence="1">
    <location>
        <position position="1"/>
    </location>
</feature>
<accession>A0A1Y3E630</accession>
<evidence type="ECO:0000313" key="2">
    <source>
        <dbReference type="Proteomes" id="UP000243006"/>
    </source>
</evidence>
<proteinExistence type="predicted"/>
<dbReference type="Proteomes" id="UP000243006">
    <property type="component" value="Unassembled WGS sequence"/>
</dbReference>
<comment type="caution">
    <text evidence="1">The sequence shown here is derived from an EMBL/GenBank/DDBJ whole genome shotgun (WGS) entry which is preliminary data.</text>
</comment>